<dbReference type="Proteomes" id="UP000183940">
    <property type="component" value="Unassembled WGS sequence"/>
</dbReference>
<name>A0A1L9QNH5_9CYAN</name>
<sequence length="151" mass="17174">MTRKRESVFEAIEYQAVYSWLKNEYIGCLVEKNTELLLEYGVVDKHTGQVLGFQIKNQVINIDFIGSDLKGYIQMKPLYNFQGAELDEMTFILAARDKKEAILESQKVGQKKDDAPLPFGVNILIGFVNNSDNELEAELTIVSEFRGTQES</sequence>
<accession>A0A1L9QNH5</accession>
<reference evidence="1" key="1">
    <citation type="submission" date="2016-10" db="EMBL/GenBank/DDBJ databases">
        <title>CRISPR-Cas defence system in Roseofilum reptotaenium: evidence of a bacteriophage-cyanobacterium arms race in the coral black band disease.</title>
        <authorList>
            <person name="Buerger P."/>
            <person name="Wood-Charlson E.M."/>
            <person name="Weynberg K.D."/>
            <person name="Willis B."/>
            <person name="Van Oppen M.J."/>
        </authorList>
    </citation>
    <scope>NUCLEOTIDE SEQUENCE [LARGE SCALE GENOMIC DNA]</scope>
    <source>
        <strain evidence="1">AO1-A</strain>
    </source>
</reference>
<evidence type="ECO:0000313" key="2">
    <source>
        <dbReference type="Proteomes" id="UP000183940"/>
    </source>
</evidence>
<protein>
    <submittedName>
        <fullName evidence="1">Uncharacterized protein</fullName>
    </submittedName>
</protein>
<dbReference type="AlphaFoldDB" id="A0A1L9QNH5"/>
<comment type="caution">
    <text evidence="1">The sequence shown here is derived from an EMBL/GenBank/DDBJ whole genome shotgun (WGS) entry which is preliminary data.</text>
</comment>
<organism evidence="1 2">
    <name type="scientific">Roseofilum reptotaenium AO1-A</name>
    <dbReference type="NCBI Taxonomy" id="1925591"/>
    <lineage>
        <taxon>Bacteria</taxon>
        <taxon>Bacillati</taxon>
        <taxon>Cyanobacteriota</taxon>
        <taxon>Cyanophyceae</taxon>
        <taxon>Desertifilales</taxon>
        <taxon>Desertifilaceae</taxon>
        <taxon>Roseofilum</taxon>
    </lineage>
</organism>
<keyword evidence="2" id="KW-1185">Reference proteome</keyword>
<proteinExistence type="predicted"/>
<evidence type="ECO:0000313" key="1">
    <source>
        <dbReference type="EMBL" id="OJJ24233.1"/>
    </source>
</evidence>
<gene>
    <name evidence="1" type="ORF">BI308_17875</name>
</gene>
<dbReference type="EMBL" id="MLAW01000035">
    <property type="protein sequence ID" value="OJJ24233.1"/>
    <property type="molecule type" value="Genomic_DNA"/>
</dbReference>
<dbReference type="STRING" id="1925591.BI308_17875"/>